<protein>
    <submittedName>
        <fullName evidence="1">Uncharacterized protein</fullName>
    </submittedName>
</protein>
<dbReference type="InterPro" id="IPR046163">
    <property type="entry name" value="DUF6165"/>
</dbReference>
<reference evidence="1 2" key="1">
    <citation type="submission" date="2012-10" db="EMBL/GenBank/DDBJ databases">
        <title>Towards defining the chloroviruses: a genomic journey through a genus of large DNA viruses.</title>
        <authorList>
            <person name="Jeanniard A."/>
            <person name="Dunigan D.D."/>
            <person name="Gurnon J.R."/>
            <person name="Agarkova I."/>
            <person name="Kang M."/>
            <person name="Vitek J."/>
            <person name="Duncan G."/>
            <person name="McClung O.W."/>
            <person name="Larsen M."/>
            <person name="Claverie J.-M."/>
            <person name="Van Etten J.L."/>
            <person name="Blanc G."/>
        </authorList>
    </citation>
    <scope>NUCLEOTIDE SEQUENCE [LARGE SCALE GENOMIC DNA]</scope>
</reference>
<gene>
    <name evidence="1" type="primary">IL-3A_067R</name>
    <name evidence="1" type="ORF">PBCVIL3A_067R</name>
</gene>
<dbReference type="Pfam" id="PF19662">
    <property type="entry name" value="DUF6165"/>
    <property type="match status" value="1"/>
</dbReference>
<evidence type="ECO:0000313" key="1">
    <source>
        <dbReference type="EMBL" id="AGE53754.1"/>
    </source>
</evidence>
<dbReference type="EMBL" id="JX997169">
    <property type="protein sequence ID" value="AGE53754.1"/>
    <property type="molecule type" value="Genomic_DNA"/>
</dbReference>
<organism evidence="1 2">
    <name type="scientific">Paramecium bursaria Chlorella virus IL3A</name>
    <name type="common">PBCV-IL3A</name>
    <dbReference type="NCBI Taxonomy" id="46019"/>
    <lineage>
        <taxon>Viruses</taxon>
        <taxon>Varidnaviria</taxon>
        <taxon>Bamfordvirae</taxon>
        <taxon>Nucleocytoviricota</taxon>
        <taxon>Megaviricetes</taxon>
        <taxon>Algavirales</taxon>
        <taxon>Phycodnaviridae</taxon>
        <taxon>Chlorovirus</taxon>
        <taxon>Chlorovirus illinoense</taxon>
    </lineage>
</organism>
<name>M1HU94_PBCVI</name>
<accession>M1HU94</accession>
<evidence type="ECO:0000313" key="2">
    <source>
        <dbReference type="Proteomes" id="UP000247091"/>
    </source>
</evidence>
<organismHost>
    <name type="scientific">Chlorella</name>
    <dbReference type="NCBI Taxonomy" id="3071"/>
</organismHost>
<proteinExistence type="predicted"/>
<sequence>MTTNIPISLGEAYDRLSILNIKKERFVDPKKLEYVTREIETLPSVEEKYTELFNQLLDVNKTLWNVEDSLRELETRKKFDDEFIFLARSVYKLNDKRFELKNKINTFSEMKIAEQKQHPLVIKKQEIIIFPHLGLGDFLCCMSAIRIYSEQFKVHLIIKAEYQDKIKFFLKDITDLEYILVHNDRYQDLKFDQGIPVVGIGQHRTNQIIRVRDFPGVFYSDFNLPKEAMHDKFFFIRDMFEENKVYEKIAKDHPEYIVIHDDPSRNMTINDDLLPKGIYRVYLGREHKYIPMIYSKKLLENAKEIHCIDSSFLWFVGMNKIKTKKVLHSHARGNSKDDSDVYFGKVEGKTWNVI</sequence>
<dbReference type="Proteomes" id="UP000247091">
    <property type="component" value="Segment"/>
</dbReference>